<feature type="transmembrane region" description="Helical" evidence="7">
    <location>
        <begin position="213"/>
        <end position="234"/>
    </location>
</feature>
<evidence type="ECO:0000259" key="8">
    <source>
        <dbReference type="PROSITE" id="PS50928"/>
    </source>
</evidence>
<dbReference type="InterPro" id="IPR035906">
    <property type="entry name" value="MetI-like_sf"/>
</dbReference>
<evidence type="ECO:0000256" key="1">
    <source>
        <dbReference type="ARBA" id="ARBA00004651"/>
    </source>
</evidence>
<comment type="similarity">
    <text evidence="7">Belongs to the binding-protein-dependent transport system permease family.</text>
</comment>
<protein>
    <submittedName>
        <fullName evidence="9">ABC transporter permease</fullName>
    </submittedName>
</protein>
<dbReference type="Pfam" id="PF00528">
    <property type="entry name" value="BPD_transp_1"/>
    <property type="match status" value="1"/>
</dbReference>
<evidence type="ECO:0000256" key="6">
    <source>
        <dbReference type="ARBA" id="ARBA00023136"/>
    </source>
</evidence>
<feature type="transmembrane region" description="Helical" evidence="7">
    <location>
        <begin position="54"/>
        <end position="83"/>
    </location>
</feature>
<evidence type="ECO:0000256" key="4">
    <source>
        <dbReference type="ARBA" id="ARBA00022692"/>
    </source>
</evidence>
<feature type="transmembrane region" description="Helical" evidence="7">
    <location>
        <begin position="12"/>
        <end position="34"/>
    </location>
</feature>
<evidence type="ECO:0000256" key="5">
    <source>
        <dbReference type="ARBA" id="ARBA00022989"/>
    </source>
</evidence>
<comment type="subcellular location">
    <subcellularLocation>
        <location evidence="1 7">Cell membrane</location>
        <topology evidence="1 7">Multi-pass membrane protein</topology>
    </subcellularLocation>
</comment>
<proteinExistence type="inferred from homology"/>
<dbReference type="InterPro" id="IPR000515">
    <property type="entry name" value="MetI-like"/>
</dbReference>
<keyword evidence="2 7" id="KW-0813">Transport</keyword>
<dbReference type="SUPFAM" id="SSF161098">
    <property type="entry name" value="MetI-like"/>
    <property type="match status" value="1"/>
</dbReference>
<comment type="caution">
    <text evidence="9">The sequence shown here is derived from an EMBL/GenBank/DDBJ whole genome shotgun (WGS) entry which is preliminary data.</text>
</comment>
<keyword evidence="3" id="KW-1003">Cell membrane</keyword>
<keyword evidence="6 7" id="KW-0472">Membrane</keyword>
<dbReference type="Gene3D" id="1.10.3720.10">
    <property type="entry name" value="MetI-like"/>
    <property type="match status" value="1"/>
</dbReference>
<evidence type="ECO:0000256" key="7">
    <source>
        <dbReference type="RuleBase" id="RU363032"/>
    </source>
</evidence>
<sequence>MKFLEKLKYLKTLYASLIVIVLWYLLHFIVNSAIVPTPHETIIAFFILLKKDLLLHISASLFRLIAALLISMLIGVPLGLMLGMSKRMDSVISPVVYILYPIPKIAFLPVLMLLFGLGNVSKIILIMTIIVFQIMLGARDGVKEIDTQLFFSMESLGLSKVQIYKNLVIPAVLPKLISSLRVSIGISISVLFFAENFAATYGIGYFIMNTWSMIKYVDMFAGILALSLMGLLVFKFIDFIEKKLCPWIYIDNE</sequence>
<dbReference type="EMBL" id="JAESWC010000001">
    <property type="protein sequence ID" value="MBL4934424.1"/>
    <property type="molecule type" value="Genomic_DNA"/>
</dbReference>
<evidence type="ECO:0000313" key="9">
    <source>
        <dbReference type="EMBL" id="MBL4934424.1"/>
    </source>
</evidence>
<reference evidence="9 10" key="1">
    <citation type="submission" date="2021-01" db="EMBL/GenBank/DDBJ databases">
        <title>Genome public.</title>
        <authorList>
            <person name="Liu C."/>
            <person name="Sun Q."/>
        </authorList>
    </citation>
    <scope>NUCLEOTIDE SEQUENCE [LARGE SCALE GENOMIC DNA]</scope>
    <source>
        <strain evidence="9 10">YIM B02515</strain>
    </source>
</reference>
<dbReference type="Proteomes" id="UP000632377">
    <property type="component" value="Unassembled WGS sequence"/>
</dbReference>
<dbReference type="PANTHER" id="PTHR30151:SF0">
    <property type="entry name" value="ABC TRANSPORTER PERMEASE PROTEIN MJ0413-RELATED"/>
    <property type="match status" value="1"/>
</dbReference>
<accession>A0ABS1T519</accession>
<evidence type="ECO:0000256" key="3">
    <source>
        <dbReference type="ARBA" id="ARBA00022475"/>
    </source>
</evidence>
<dbReference type="RefSeq" id="WP_202747061.1">
    <property type="nucleotide sequence ID" value="NZ_JAESWC010000001.1"/>
</dbReference>
<dbReference type="PROSITE" id="PS50928">
    <property type="entry name" value="ABC_TM1"/>
    <property type="match status" value="1"/>
</dbReference>
<evidence type="ECO:0000256" key="2">
    <source>
        <dbReference type="ARBA" id="ARBA00022448"/>
    </source>
</evidence>
<keyword evidence="10" id="KW-1185">Reference proteome</keyword>
<gene>
    <name evidence="9" type="ORF">JK636_01480</name>
</gene>
<feature type="domain" description="ABC transmembrane type-1" evidence="8">
    <location>
        <begin position="57"/>
        <end position="241"/>
    </location>
</feature>
<name>A0ABS1T519_9CLOT</name>
<feature type="transmembrane region" description="Helical" evidence="7">
    <location>
        <begin position="95"/>
        <end position="117"/>
    </location>
</feature>
<keyword evidence="5 7" id="KW-1133">Transmembrane helix</keyword>
<feature type="transmembrane region" description="Helical" evidence="7">
    <location>
        <begin position="184"/>
        <end position="207"/>
    </location>
</feature>
<keyword evidence="4 7" id="KW-0812">Transmembrane</keyword>
<organism evidence="9 10">
    <name type="scientific">Clostridium rhizosphaerae</name>
    <dbReference type="NCBI Taxonomy" id="2803861"/>
    <lineage>
        <taxon>Bacteria</taxon>
        <taxon>Bacillati</taxon>
        <taxon>Bacillota</taxon>
        <taxon>Clostridia</taxon>
        <taxon>Eubacteriales</taxon>
        <taxon>Clostridiaceae</taxon>
        <taxon>Clostridium</taxon>
    </lineage>
</organism>
<evidence type="ECO:0000313" key="10">
    <source>
        <dbReference type="Proteomes" id="UP000632377"/>
    </source>
</evidence>
<dbReference type="PANTHER" id="PTHR30151">
    <property type="entry name" value="ALKANE SULFONATE ABC TRANSPORTER-RELATED, MEMBRANE SUBUNIT"/>
    <property type="match status" value="1"/>
</dbReference>
<dbReference type="CDD" id="cd06261">
    <property type="entry name" value="TM_PBP2"/>
    <property type="match status" value="1"/>
</dbReference>
<feature type="transmembrane region" description="Helical" evidence="7">
    <location>
        <begin position="123"/>
        <end position="142"/>
    </location>
</feature>